<dbReference type="Gene3D" id="2.60.120.10">
    <property type="entry name" value="Jelly Rolls"/>
    <property type="match status" value="1"/>
</dbReference>
<accession>A0ABQ3GZF5</accession>
<dbReference type="Proteomes" id="UP000604737">
    <property type="component" value="Unassembled WGS sequence"/>
</dbReference>
<reference evidence="3" key="1">
    <citation type="journal article" date="2019" name="Int. J. Syst. Evol. Microbiol.">
        <title>The Global Catalogue of Microorganisms (GCM) 10K type strain sequencing project: providing services to taxonomists for standard genome sequencing and annotation.</title>
        <authorList>
            <consortium name="The Broad Institute Genomics Platform"/>
            <consortium name="The Broad Institute Genome Sequencing Center for Infectious Disease"/>
            <person name="Wu L."/>
            <person name="Ma J."/>
        </authorList>
    </citation>
    <scope>NUCLEOTIDE SEQUENCE [LARGE SCALE GENOMIC DNA]</scope>
    <source>
        <strain evidence="3">KCTC 23701</strain>
    </source>
</reference>
<dbReference type="PANTHER" id="PTHR40943:SF2">
    <property type="entry name" value="(S)-UREIDOGLYCINE AMINOHYDROLASE CUPIN DOMAIN-CONTAINING PROTEIN"/>
    <property type="match status" value="1"/>
</dbReference>
<comment type="caution">
    <text evidence="2">The sequence shown here is derived from an EMBL/GenBank/DDBJ whole genome shotgun (WGS) entry which is preliminary data.</text>
</comment>
<dbReference type="CDD" id="cd02227">
    <property type="entry name" value="cupin_TM1112-like"/>
    <property type="match status" value="1"/>
</dbReference>
<dbReference type="RefSeq" id="WP_229797459.1">
    <property type="nucleotide sequence ID" value="NZ_BMYO01000003.1"/>
</dbReference>
<dbReference type="InterPro" id="IPR011051">
    <property type="entry name" value="RmlC_Cupin_sf"/>
</dbReference>
<evidence type="ECO:0000313" key="3">
    <source>
        <dbReference type="Proteomes" id="UP000604737"/>
    </source>
</evidence>
<dbReference type="PANTHER" id="PTHR40943">
    <property type="entry name" value="CYTOPLASMIC PROTEIN-RELATED"/>
    <property type="match status" value="1"/>
</dbReference>
<keyword evidence="3" id="KW-1185">Reference proteome</keyword>
<name>A0ABQ3GZF5_9NEIS</name>
<protein>
    <recommendedName>
        <fullName evidence="1">(S)-ureidoglycine aminohydrolase cupin domain-containing protein</fullName>
    </recommendedName>
</protein>
<feature type="domain" description="(S)-ureidoglycine aminohydrolase cupin" evidence="1">
    <location>
        <begin position="115"/>
        <end position="183"/>
    </location>
</feature>
<evidence type="ECO:0000313" key="2">
    <source>
        <dbReference type="EMBL" id="GHD60081.1"/>
    </source>
</evidence>
<dbReference type="SUPFAM" id="SSF51182">
    <property type="entry name" value="RmlC-like cupins"/>
    <property type="match status" value="1"/>
</dbReference>
<gene>
    <name evidence="2" type="ORF">GCM10007350_12480</name>
</gene>
<dbReference type="InterPro" id="IPR014710">
    <property type="entry name" value="RmlC-like_jellyroll"/>
</dbReference>
<sequence>MLRLHNGGAILVHAENIHPDSGLRCVGVVFASSDGHRLHRPGTVWRAGTPLHVLSRGVGRIGYAAGFCATDIMSSIIAFAAAGTTPAFDHPRPDRRVDGNPQRTTWEHYARQGLSSGIWACEVGSWHIRFADNRDEFFCVIAGRVRLHAETGGMTEFGPGDAGVIPAGFVGRFEVVEAVRKYFVVVDQ</sequence>
<dbReference type="Pfam" id="PF05899">
    <property type="entry name" value="Cupin_3"/>
    <property type="match status" value="1"/>
</dbReference>
<dbReference type="EMBL" id="BMYO01000003">
    <property type="protein sequence ID" value="GHD60081.1"/>
    <property type="molecule type" value="Genomic_DNA"/>
</dbReference>
<proteinExistence type="predicted"/>
<organism evidence="2 3">
    <name type="scientific">Jeongeupia chitinilytica</name>
    <dbReference type="NCBI Taxonomy" id="1041641"/>
    <lineage>
        <taxon>Bacteria</taxon>
        <taxon>Pseudomonadati</taxon>
        <taxon>Pseudomonadota</taxon>
        <taxon>Betaproteobacteria</taxon>
        <taxon>Neisseriales</taxon>
        <taxon>Chitinibacteraceae</taxon>
        <taxon>Jeongeupia</taxon>
    </lineage>
</organism>
<dbReference type="InterPro" id="IPR008579">
    <property type="entry name" value="UGlyAH_Cupin_dom"/>
</dbReference>
<evidence type="ECO:0000259" key="1">
    <source>
        <dbReference type="Pfam" id="PF05899"/>
    </source>
</evidence>